<dbReference type="AlphaFoldDB" id="A0A645IWR8"/>
<dbReference type="Pfam" id="PF04985">
    <property type="entry name" value="Phage_tube"/>
    <property type="match status" value="1"/>
</dbReference>
<accession>A0A645IWR8</accession>
<sequence length="97" mass="10750">MDTTKPPQLTLRGSMQVMDSSTGGTDYVPVKIVVRGKATNSSLGKLSKGKKGEPEIEMEILYLKVMINNKTTLELDKLNFKFVLNGKDMLAKIRSQC</sequence>
<name>A0A645IWR8_9ZZZZ</name>
<evidence type="ECO:0000313" key="1">
    <source>
        <dbReference type="EMBL" id="MPN55312.1"/>
    </source>
</evidence>
<dbReference type="EMBL" id="VSSQ01124402">
    <property type="protein sequence ID" value="MPN55312.1"/>
    <property type="molecule type" value="Genomic_DNA"/>
</dbReference>
<reference evidence="1" key="1">
    <citation type="submission" date="2019-08" db="EMBL/GenBank/DDBJ databases">
        <authorList>
            <person name="Kucharzyk K."/>
            <person name="Murdoch R.W."/>
            <person name="Higgins S."/>
            <person name="Loffler F."/>
        </authorList>
    </citation>
    <scope>NUCLEOTIDE SEQUENCE</scope>
</reference>
<comment type="caution">
    <text evidence="1">The sequence shown here is derived from an EMBL/GenBank/DDBJ whole genome shotgun (WGS) entry which is preliminary data.</text>
</comment>
<dbReference type="InterPro" id="IPR006498">
    <property type="entry name" value="Tail_tube"/>
</dbReference>
<organism evidence="1">
    <name type="scientific">bioreactor metagenome</name>
    <dbReference type="NCBI Taxonomy" id="1076179"/>
    <lineage>
        <taxon>unclassified sequences</taxon>
        <taxon>metagenomes</taxon>
        <taxon>ecological metagenomes</taxon>
    </lineage>
</organism>
<gene>
    <name evidence="1" type="ORF">SDC9_202994</name>
</gene>
<protein>
    <recommendedName>
        <fullName evidence="2">Phage tail tube protein FII</fullName>
    </recommendedName>
</protein>
<proteinExistence type="predicted"/>
<evidence type="ECO:0008006" key="2">
    <source>
        <dbReference type="Google" id="ProtNLM"/>
    </source>
</evidence>